<dbReference type="Gene3D" id="3.40.50.2300">
    <property type="match status" value="2"/>
</dbReference>
<keyword evidence="3" id="KW-0804">Transcription</keyword>
<comment type="caution">
    <text evidence="6">The sequence shown here is derived from an EMBL/GenBank/DDBJ whole genome shotgun (WGS) entry which is preliminary data.</text>
</comment>
<evidence type="ECO:0000256" key="2">
    <source>
        <dbReference type="ARBA" id="ARBA00023125"/>
    </source>
</evidence>
<feature type="domain" description="HTH cro/C1-type" evidence="5">
    <location>
        <begin position="19"/>
        <end position="62"/>
    </location>
</feature>
<dbReference type="CDD" id="cd01392">
    <property type="entry name" value="HTH_LacI"/>
    <property type="match status" value="1"/>
</dbReference>
<dbReference type="InterPro" id="IPR028082">
    <property type="entry name" value="Peripla_BP_I"/>
</dbReference>
<dbReference type="Proteomes" id="UP000577362">
    <property type="component" value="Unassembled WGS sequence"/>
</dbReference>
<organism evidence="6 7">
    <name type="scientific">Chelatococcus caeni</name>
    <dbReference type="NCBI Taxonomy" id="1348468"/>
    <lineage>
        <taxon>Bacteria</taxon>
        <taxon>Pseudomonadati</taxon>
        <taxon>Pseudomonadota</taxon>
        <taxon>Alphaproteobacteria</taxon>
        <taxon>Hyphomicrobiales</taxon>
        <taxon>Chelatococcaceae</taxon>
        <taxon>Chelatococcus</taxon>
    </lineage>
</organism>
<dbReference type="InterPro" id="IPR001387">
    <property type="entry name" value="Cro/C1-type_HTH"/>
</dbReference>
<evidence type="ECO:0000256" key="1">
    <source>
        <dbReference type="ARBA" id="ARBA00023015"/>
    </source>
</evidence>
<dbReference type="AlphaFoldDB" id="A0A840BX21"/>
<dbReference type="PROSITE" id="PS50943">
    <property type="entry name" value="HTH_CROC1"/>
    <property type="match status" value="1"/>
</dbReference>
<feature type="domain" description="HTH lacI-type" evidence="4">
    <location>
        <begin position="18"/>
        <end position="72"/>
    </location>
</feature>
<accession>A0A840BX21</accession>
<dbReference type="InterPro" id="IPR000843">
    <property type="entry name" value="HTH_LacI"/>
</dbReference>
<dbReference type="SUPFAM" id="SSF53822">
    <property type="entry name" value="Periplasmic binding protein-like I"/>
    <property type="match status" value="1"/>
</dbReference>
<keyword evidence="7" id="KW-1185">Reference proteome</keyword>
<dbReference type="PROSITE" id="PS50932">
    <property type="entry name" value="HTH_LACI_2"/>
    <property type="match status" value="1"/>
</dbReference>
<dbReference type="EMBL" id="JACIEN010000001">
    <property type="protein sequence ID" value="MBB4016242.1"/>
    <property type="molecule type" value="Genomic_DNA"/>
</dbReference>
<reference evidence="6 7" key="1">
    <citation type="submission" date="2020-08" db="EMBL/GenBank/DDBJ databases">
        <title>Genomic Encyclopedia of Type Strains, Phase IV (KMG-IV): sequencing the most valuable type-strain genomes for metagenomic binning, comparative biology and taxonomic classification.</title>
        <authorList>
            <person name="Goeker M."/>
        </authorList>
    </citation>
    <scope>NUCLEOTIDE SEQUENCE [LARGE SCALE GENOMIC DNA]</scope>
    <source>
        <strain evidence="6 7">DSM 103737</strain>
    </source>
</reference>
<dbReference type="SMART" id="SM00354">
    <property type="entry name" value="HTH_LACI"/>
    <property type="match status" value="1"/>
</dbReference>
<dbReference type="RefSeq" id="WP_245258919.1">
    <property type="nucleotide sequence ID" value="NZ_JACIEN010000001.1"/>
</dbReference>
<dbReference type="InterPro" id="IPR046335">
    <property type="entry name" value="LacI/GalR-like_sensor"/>
</dbReference>
<gene>
    <name evidence="6" type="ORF">GGR16_001248</name>
</gene>
<sequence length="344" mass="37066">MLKNQRVTDKEDRSPRPVTMETVARLAGVSQVTVSRALNEPDKVSPATLARIRHAIAVTGYVPNLVAGALASKRSKLIAALIPSITNIVYSSLMQHFSQAVRASGYQLLMSETGFSQDEEQELVAKLLTRRPDAVLLTGIRHSDPCRHMLLGAGIPVVEVWDVTETPIDTCVGFSHTEAGKAVAAFVRENGYRRAANVSAGDERALRRKDAFARALIEAGFASVPEVCFEGGASIERGRLALARLVDEQAFRDGVIFCSSDLLAHGVLIEAQARGLRVPEDVAVIGFGDQVFAAHTLPPLTTVRVDRALLGERAASALLARLNGVEVPEKTIDIGFEIVRRATA</sequence>
<evidence type="ECO:0000259" key="4">
    <source>
        <dbReference type="PROSITE" id="PS50932"/>
    </source>
</evidence>
<proteinExistence type="predicted"/>
<dbReference type="Pfam" id="PF13377">
    <property type="entry name" value="Peripla_BP_3"/>
    <property type="match status" value="1"/>
</dbReference>
<evidence type="ECO:0000313" key="6">
    <source>
        <dbReference type="EMBL" id="MBB4016242.1"/>
    </source>
</evidence>
<evidence type="ECO:0000256" key="3">
    <source>
        <dbReference type="ARBA" id="ARBA00023163"/>
    </source>
</evidence>
<dbReference type="SUPFAM" id="SSF47413">
    <property type="entry name" value="lambda repressor-like DNA-binding domains"/>
    <property type="match status" value="1"/>
</dbReference>
<dbReference type="GO" id="GO:0003700">
    <property type="term" value="F:DNA-binding transcription factor activity"/>
    <property type="evidence" value="ECO:0007669"/>
    <property type="project" value="TreeGrafter"/>
</dbReference>
<evidence type="ECO:0000313" key="7">
    <source>
        <dbReference type="Proteomes" id="UP000577362"/>
    </source>
</evidence>
<keyword evidence="2" id="KW-0238">DNA-binding</keyword>
<name>A0A840BX21_9HYPH</name>
<dbReference type="InterPro" id="IPR010982">
    <property type="entry name" value="Lambda_DNA-bd_dom_sf"/>
</dbReference>
<dbReference type="PANTHER" id="PTHR30146">
    <property type="entry name" value="LACI-RELATED TRANSCRIPTIONAL REPRESSOR"/>
    <property type="match status" value="1"/>
</dbReference>
<dbReference type="PANTHER" id="PTHR30146:SF33">
    <property type="entry name" value="TRANSCRIPTIONAL REGULATOR"/>
    <property type="match status" value="1"/>
</dbReference>
<protein>
    <submittedName>
        <fullName evidence="6">LacI family gluconate utilization system Gnt-I transcriptional repressor</fullName>
    </submittedName>
</protein>
<evidence type="ECO:0000259" key="5">
    <source>
        <dbReference type="PROSITE" id="PS50943"/>
    </source>
</evidence>
<keyword evidence="1" id="KW-0805">Transcription regulation</keyword>
<dbReference type="Pfam" id="PF00356">
    <property type="entry name" value="LacI"/>
    <property type="match status" value="1"/>
</dbReference>
<dbReference type="GO" id="GO:0000976">
    <property type="term" value="F:transcription cis-regulatory region binding"/>
    <property type="evidence" value="ECO:0007669"/>
    <property type="project" value="TreeGrafter"/>
</dbReference>
<dbReference type="Gene3D" id="1.10.260.40">
    <property type="entry name" value="lambda repressor-like DNA-binding domains"/>
    <property type="match status" value="1"/>
</dbReference>
<dbReference type="CDD" id="cd01575">
    <property type="entry name" value="PBP1_GntR"/>
    <property type="match status" value="1"/>
</dbReference>